<evidence type="ECO:0000256" key="1">
    <source>
        <dbReference type="ARBA" id="ARBA00022679"/>
    </source>
</evidence>
<dbReference type="Gene3D" id="3.40.630.30">
    <property type="match status" value="1"/>
</dbReference>
<dbReference type="GO" id="GO:0016747">
    <property type="term" value="F:acyltransferase activity, transferring groups other than amino-acyl groups"/>
    <property type="evidence" value="ECO:0007669"/>
    <property type="project" value="InterPro"/>
</dbReference>
<accession>A0A853CV45</accession>
<keyword evidence="1 4" id="KW-0808">Transferase</keyword>
<dbReference type="Proteomes" id="UP000578352">
    <property type="component" value="Unassembled WGS sequence"/>
</dbReference>
<dbReference type="RefSeq" id="WP_179604703.1">
    <property type="nucleotide sequence ID" value="NZ_BAABEH010000001.1"/>
</dbReference>
<name>A0A853CV45_9MICO</name>
<evidence type="ECO:0000313" key="4">
    <source>
        <dbReference type="EMBL" id="NYJ22680.1"/>
    </source>
</evidence>
<organism evidence="4 5">
    <name type="scientific">Leifsonia shinshuensis</name>
    <dbReference type="NCBI Taxonomy" id="150026"/>
    <lineage>
        <taxon>Bacteria</taxon>
        <taxon>Bacillati</taxon>
        <taxon>Actinomycetota</taxon>
        <taxon>Actinomycetes</taxon>
        <taxon>Micrococcales</taxon>
        <taxon>Microbacteriaceae</taxon>
        <taxon>Leifsonia</taxon>
    </lineage>
</organism>
<dbReference type="PROSITE" id="PS51186">
    <property type="entry name" value="GNAT"/>
    <property type="match status" value="1"/>
</dbReference>
<reference evidence="4 5" key="1">
    <citation type="submission" date="2020-07" db="EMBL/GenBank/DDBJ databases">
        <title>Sequencing the genomes of 1000 actinobacteria strains.</title>
        <authorList>
            <person name="Klenk H.-P."/>
        </authorList>
    </citation>
    <scope>NUCLEOTIDE SEQUENCE [LARGE SCALE GENOMIC DNA]</scope>
    <source>
        <strain evidence="4 5">DSM 15165</strain>
    </source>
</reference>
<gene>
    <name evidence="4" type="ORF">HNR13_000967</name>
</gene>
<keyword evidence="2" id="KW-0012">Acyltransferase</keyword>
<proteinExistence type="predicted"/>
<feature type="domain" description="N-acetyltransferase" evidence="3">
    <location>
        <begin position="21"/>
        <end position="166"/>
    </location>
</feature>
<evidence type="ECO:0000313" key="5">
    <source>
        <dbReference type="Proteomes" id="UP000578352"/>
    </source>
</evidence>
<dbReference type="AlphaFoldDB" id="A0A853CV45"/>
<comment type="caution">
    <text evidence="4">The sequence shown here is derived from an EMBL/GenBank/DDBJ whole genome shotgun (WGS) entry which is preliminary data.</text>
</comment>
<dbReference type="InterPro" id="IPR000182">
    <property type="entry name" value="GNAT_dom"/>
</dbReference>
<dbReference type="InterPro" id="IPR050832">
    <property type="entry name" value="Bact_Acetyltransf"/>
</dbReference>
<dbReference type="Pfam" id="PF00583">
    <property type="entry name" value="Acetyltransf_1"/>
    <property type="match status" value="1"/>
</dbReference>
<dbReference type="InterPro" id="IPR016181">
    <property type="entry name" value="Acyl_CoA_acyltransferase"/>
</dbReference>
<sequence length="170" mass="18597">MTEARSVWRIEKVDWADERAVGLRAAMDAEIGPRYAETFAAFDDETAAALTEDFAVDPSTIVEVVLVLDDAGEAVGHAALRALGDELEVKRVYVDPRARGRGASRTLMAELERLAAVRGASRLILQTGDRQPEAIALYERIGYRAIPIFPPYVRFSASRCFAKTLVTVAG</sequence>
<dbReference type="CDD" id="cd04301">
    <property type="entry name" value="NAT_SF"/>
    <property type="match status" value="1"/>
</dbReference>
<dbReference type="PANTHER" id="PTHR43877">
    <property type="entry name" value="AMINOALKYLPHOSPHONATE N-ACETYLTRANSFERASE-RELATED-RELATED"/>
    <property type="match status" value="1"/>
</dbReference>
<protein>
    <submittedName>
        <fullName evidence="4">GNAT superfamily N-acetyltransferase</fullName>
    </submittedName>
</protein>
<dbReference type="SUPFAM" id="SSF55729">
    <property type="entry name" value="Acyl-CoA N-acyltransferases (Nat)"/>
    <property type="match status" value="1"/>
</dbReference>
<evidence type="ECO:0000259" key="3">
    <source>
        <dbReference type="PROSITE" id="PS51186"/>
    </source>
</evidence>
<dbReference type="PANTHER" id="PTHR43877:SF2">
    <property type="entry name" value="AMINOALKYLPHOSPHONATE N-ACETYLTRANSFERASE-RELATED"/>
    <property type="match status" value="1"/>
</dbReference>
<dbReference type="EMBL" id="JACCFL010000001">
    <property type="protein sequence ID" value="NYJ22680.1"/>
    <property type="molecule type" value="Genomic_DNA"/>
</dbReference>
<evidence type="ECO:0000256" key="2">
    <source>
        <dbReference type="ARBA" id="ARBA00023315"/>
    </source>
</evidence>